<dbReference type="EMBL" id="JABFAA010000006">
    <property type="protein sequence ID" value="MBA0685191.1"/>
    <property type="molecule type" value="Genomic_DNA"/>
</dbReference>
<dbReference type="GO" id="GO:0005524">
    <property type="term" value="F:ATP binding"/>
    <property type="evidence" value="ECO:0007669"/>
    <property type="project" value="UniProtKB-KW"/>
</dbReference>
<evidence type="ECO:0000256" key="5">
    <source>
        <dbReference type="ARBA" id="ARBA00022777"/>
    </source>
</evidence>
<evidence type="ECO:0000256" key="3">
    <source>
        <dbReference type="ARBA" id="ARBA00022679"/>
    </source>
</evidence>
<comment type="caution">
    <text evidence="8">The sequence shown here is derived from an EMBL/GenBank/DDBJ whole genome shotgun (WGS) entry which is preliminary data.</text>
</comment>
<evidence type="ECO:0000313" key="9">
    <source>
        <dbReference type="Proteomes" id="UP000593577"/>
    </source>
</evidence>
<evidence type="ECO:0000256" key="2">
    <source>
        <dbReference type="ARBA" id="ARBA00022527"/>
    </source>
</evidence>
<gene>
    <name evidence="8" type="ORF">Goari_026728</name>
</gene>
<organism evidence="8 9">
    <name type="scientific">Gossypium aridum</name>
    <name type="common">American cotton</name>
    <name type="synonym">Erioxylum aridum</name>
    <dbReference type="NCBI Taxonomy" id="34290"/>
    <lineage>
        <taxon>Eukaryota</taxon>
        <taxon>Viridiplantae</taxon>
        <taxon>Streptophyta</taxon>
        <taxon>Embryophyta</taxon>
        <taxon>Tracheophyta</taxon>
        <taxon>Spermatophyta</taxon>
        <taxon>Magnoliopsida</taxon>
        <taxon>eudicotyledons</taxon>
        <taxon>Gunneridae</taxon>
        <taxon>Pentapetalae</taxon>
        <taxon>rosids</taxon>
        <taxon>malvids</taxon>
        <taxon>Malvales</taxon>
        <taxon>Malvaceae</taxon>
        <taxon>Malvoideae</taxon>
        <taxon>Gossypium</taxon>
    </lineage>
</organism>
<comment type="similarity">
    <text evidence="1">Belongs to the protein kinase superfamily. CMGC Ser/Thr protein kinase family. CDC2/CDKX subfamily.</text>
</comment>
<evidence type="ECO:0000256" key="1">
    <source>
        <dbReference type="ARBA" id="ARBA00006485"/>
    </source>
</evidence>
<dbReference type="Gene3D" id="1.10.510.10">
    <property type="entry name" value="Transferase(Phosphotransferase) domain 1"/>
    <property type="match status" value="1"/>
</dbReference>
<keyword evidence="6" id="KW-0067">ATP-binding</keyword>
<dbReference type="SUPFAM" id="SSF56112">
    <property type="entry name" value="Protein kinase-like (PK-like)"/>
    <property type="match status" value="1"/>
</dbReference>
<keyword evidence="5" id="KW-0418">Kinase</keyword>
<dbReference type="InterPro" id="IPR000719">
    <property type="entry name" value="Prot_kinase_dom"/>
</dbReference>
<evidence type="ECO:0000259" key="7">
    <source>
        <dbReference type="PROSITE" id="PS50011"/>
    </source>
</evidence>
<dbReference type="InterPro" id="IPR050108">
    <property type="entry name" value="CDK"/>
</dbReference>
<evidence type="ECO:0000256" key="4">
    <source>
        <dbReference type="ARBA" id="ARBA00022741"/>
    </source>
</evidence>
<dbReference type="GO" id="GO:0005634">
    <property type="term" value="C:nucleus"/>
    <property type="evidence" value="ECO:0007669"/>
    <property type="project" value="TreeGrafter"/>
</dbReference>
<evidence type="ECO:0000256" key="6">
    <source>
        <dbReference type="ARBA" id="ARBA00022840"/>
    </source>
</evidence>
<dbReference type="PROSITE" id="PS00108">
    <property type="entry name" value="PROTEIN_KINASE_ST"/>
    <property type="match status" value="1"/>
</dbReference>
<protein>
    <recommendedName>
        <fullName evidence="7">Protein kinase domain-containing protein</fullName>
    </recommendedName>
</protein>
<dbReference type="InterPro" id="IPR008271">
    <property type="entry name" value="Ser/Thr_kinase_AS"/>
</dbReference>
<feature type="domain" description="Protein kinase" evidence="7">
    <location>
        <begin position="1"/>
        <end position="135"/>
    </location>
</feature>
<proteinExistence type="inferred from homology"/>
<accession>A0A7J8XD39</accession>
<reference evidence="8 9" key="1">
    <citation type="journal article" date="2019" name="Genome Biol. Evol.">
        <title>Insights into the evolution of the New World diploid cottons (Gossypium, subgenus Houzingenia) based on genome sequencing.</title>
        <authorList>
            <person name="Grover C.E."/>
            <person name="Arick M.A. 2nd"/>
            <person name="Thrash A."/>
            <person name="Conover J.L."/>
            <person name="Sanders W.S."/>
            <person name="Peterson D.G."/>
            <person name="Frelichowski J.E."/>
            <person name="Scheffler J.A."/>
            <person name="Scheffler B.E."/>
            <person name="Wendel J.F."/>
        </authorList>
    </citation>
    <scope>NUCLEOTIDE SEQUENCE [LARGE SCALE GENOMIC DNA]</scope>
    <source>
        <strain evidence="8">185</strain>
        <tissue evidence="8">Leaf</tissue>
    </source>
</reference>
<keyword evidence="2" id="KW-0723">Serine/threonine-protein kinase</keyword>
<dbReference type="GO" id="GO:0032968">
    <property type="term" value="P:positive regulation of transcription elongation by RNA polymerase II"/>
    <property type="evidence" value="ECO:0007669"/>
    <property type="project" value="TreeGrafter"/>
</dbReference>
<dbReference type="Proteomes" id="UP000593577">
    <property type="component" value="Unassembled WGS sequence"/>
</dbReference>
<keyword evidence="4" id="KW-0547">Nucleotide-binding</keyword>
<feature type="non-terminal residue" evidence="8">
    <location>
        <position position="1"/>
    </location>
</feature>
<dbReference type="GO" id="GO:0000307">
    <property type="term" value="C:cyclin-dependent protein kinase holoenzyme complex"/>
    <property type="evidence" value="ECO:0007669"/>
    <property type="project" value="TreeGrafter"/>
</dbReference>
<dbReference type="SMART" id="SM00220">
    <property type="entry name" value="S_TKc"/>
    <property type="match status" value="1"/>
</dbReference>
<dbReference type="GO" id="GO:0008353">
    <property type="term" value="F:RNA polymerase II CTD heptapeptide repeat kinase activity"/>
    <property type="evidence" value="ECO:0007669"/>
    <property type="project" value="TreeGrafter"/>
</dbReference>
<evidence type="ECO:0000313" key="8">
    <source>
        <dbReference type="EMBL" id="MBA0685191.1"/>
    </source>
</evidence>
<dbReference type="FunFam" id="1.10.510.10:FF:000624">
    <property type="entry name" value="Mitogen-activated protein kinase"/>
    <property type="match status" value="1"/>
</dbReference>
<dbReference type="Pfam" id="PF00069">
    <property type="entry name" value="Pkinase"/>
    <property type="match status" value="1"/>
</dbReference>
<dbReference type="PANTHER" id="PTHR24056">
    <property type="entry name" value="CELL DIVISION PROTEIN KINASE"/>
    <property type="match status" value="1"/>
</dbReference>
<sequence length="135" mass="15168">MSSSLYLVFDYMEHDLAGLTASPGVKFTEPQVKCFMKQLLSGLEHCHKQGVLHRDIKCSNLLINNEGILKIADFGLAAFYEQKQPLTNRVITLWYRPPELLLGTTYYGVGVDLWSAGCILAELFYGKPIVPARTE</sequence>
<dbReference type="PROSITE" id="PS50011">
    <property type="entry name" value="PROTEIN_KINASE_DOM"/>
    <property type="match status" value="1"/>
</dbReference>
<dbReference type="InterPro" id="IPR011009">
    <property type="entry name" value="Kinase-like_dom_sf"/>
</dbReference>
<dbReference type="AlphaFoldDB" id="A0A7J8XD39"/>
<name>A0A7J8XD39_GOSAI</name>
<keyword evidence="3" id="KW-0808">Transferase</keyword>
<dbReference type="PANTHER" id="PTHR24056:SF358">
    <property type="entry name" value="PROTEIN KINASE DOMAIN-CONTAINING PROTEIN"/>
    <property type="match status" value="1"/>
</dbReference>
<keyword evidence="9" id="KW-1185">Reference proteome</keyword>